<evidence type="ECO:0000256" key="2">
    <source>
        <dbReference type="ARBA" id="ARBA00010384"/>
    </source>
</evidence>
<dbReference type="Proteomes" id="UP000694545">
    <property type="component" value="Unplaced"/>
</dbReference>
<dbReference type="SMART" id="SM00333">
    <property type="entry name" value="TUDOR"/>
    <property type="match status" value="1"/>
</dbReference>
<sequence>MSDQEHLMNSLKKEVRSLLTPVKEGLTPFQLEQEYRWMIGEQFPYRALGYQSVMELVKEMPDVVNVCPRGDGGVILKAIADESTKGIASLVAKQKSKPKAQPSRHRPNLSLHSTPRPVVLWHPIIPANLLRRGRVPPILPAVVKSDLKELLTFSPVLLSDFDKAFLRHFGRTFEFLRYGFFSMFEVLNAASDIITVVQTRAGSLLTLKKSPSPRKPPEKVPECKTTFDARSCKTEYRFTCTVISPHCLTVCASPPTPCPKLEKEMKIALAEKGPGGTVSSELKEKIKIVSIWIKVLHFKETLPVKMLGFLTLMEFVGALSDVLHIEHKEGEQDWLIFDSDSQRLTNGKWGHCNCKFFQGCSLYVTWEYYKSLLWKEIPPDAALDRRLYSLPQFSNSTLVGLFVEYILSPSQFYVRIYSAETSDKLEDMMVEMRRCYSSKNVADRYVMPEAWIRPGHLCCVRNLDDKWWYRVIIHQVLNDQEVEVFYPDFGNMETVHKSSLRFLKYCYTTLPAQAIPCSLGWVKPTEGDWTADAVLEFQRLCRLKLLVGVVDEYIDGVLYLFLCDTSHEEDIYFHSVLRLEGHALICRENIPSKGFKELNPSAWYIQSIPKEEAALTEPSASLLQEELLGSPPGEDSEVCENDTDLQVGILELLKCVFCPNSFFC</sequence>
<evidence type="ECO:0000313" key="12">
    <source>
        <dbReference type="Ensembl" id="ENSVKKP00000012949.1"/>
    </source>
</evidence>
<dbReference type="Gene3D" id="3.30.420.610">
    <property type="entry name" value="LOTUS domain-like"/>
    <property type="match status" value="3"/>
</dbReference>
<dbReference type="InterPro" id="IPR035437">
    <property type="entry name" value="SNase_OB-fold_sf"/>
</dbReference>
<feature type="domain" description="Tudor" evidence="10">
    <location>
        <begin position="451"/>
        <end position="510"/>
    </location>
</feature>
<feature type="region of interest" description="Disordered" evidence="9">
    <location>
        <begin position="91"/>
        <end position="111"/>
    </location>
</feature>
<comment type="subcellular location">
    <subcellularLocation>
        <location evidence="1">Cytoplasm</location>
    </subcellularLocation>
</comment>
<evidence type="ECO:0000259" key="10">
    <source>
        <dbReference type="PROSITE" id="PS50304"/>
    </source>
</evidence>
<accession>A0A8D2JJ37</accession>
<dbReference type="CDD" id="cd20419">
    <property type="entry name" value="Tudor_TDRD5"/>
    <property type="match status" value="1"/>
</dbReference>
<keyword evidence="5" id="KW-0963">Cytoplasm</keyword>
<evidence type="ECO:0000256" key="8">
    <source>
        <dbReference type="ARBA" id="ARBA00022871"/>
    </source>
</evidence>
<keyword evidence="4" id="KW-0217">Developmental protein</keyword>
<dbReference type="FunFam" id="2.30.30.140:FF:000051">
    <property type="entry name" value="Tudor domain-containing protein 5"/>
    <property type="match status" value="1"/>
</dbReference>
<name>A0A8D2JJ37_VARKO</name>
<dbReference type="Gene3D" id="2.40.50.90">
    <property type="match status" value="1"/>
</dbReference>
<dbReference type="AlphaFoldDB" id="A0A8D2JJ37"/>
<reference evidence="12" key="2">
    <citation type="submission" date="2025-09" db="UniProtKB">
        <authorList>
            <consortium name="Ensembl"/>
        </authorList>
    </citation>
    <scope>IDENTIFICATION</scope>
</reference>
<dbReference type="Pfam" id="PF12872">
    <property type="entry name" value="OST-HTH"/>
    <property type="match status" value="3"/>
</dbReference>
<dbReference type="CDD" id="cd09975">
    <property type="entry name" value="LOTUS_2_TDRD5"/>
    <property type="match status" value="1"/>
</dbReference>
<feature type="compositionally biased region" description="Basic residues" evidence="9">
    <location>
        <begin position="94"/>
        <end position="107"/>
    </location>
</feature>
<dbReference type="InterPro" id="IPR050621">
    <property type="entry name" value="Tudor_domain_containing"/>
</dbReference>
<evidence type="ECO:0000313" key="13">
    <source>
        <dbReference type="Proteomes" id="UP000694545"/>
    </source>
</evidence>
<dbReference type="Pfam" id="PF00567">
    <property type="entry name" value="TUDOR"/>
    <property type="match status" value="1"/>
</dbReference>
<keyword evidence="7" id="KW-0221">Differentiation</keyword>
<evidence type="ECO:0000256" key="4">
    <source>
        <dbReference type="ARBA" id="ARBA00022473"/>
    </source>
</evidence>
<dbReference type="InterPro" id="IPR025605">
    <property type="entry name" value="OST-HTH/LOTUS_dom"/>
</dbReference>
<evidence type="ECO:0000256" key="6">
    <source>
        <dbReference type="ARBA" id="ARBA00022737"/>
    </source>
</evidence>
<dbReference type="Gene3D" id="2.30.30.140">
    <property type="match status" value="1"/>
</dbReference>
<dbReference type="PANTHER" id="PTHR22948">
    <property type="entry name" value="TUDOR DOMAIN CONTAINING PROTEIN"/>
    <property type="match status" value="1"/>
</dbReference>
<dbReference type="SUPFAM" id="SSF63748">
    <property type="entry name" value="Tudor/PWWP/MBT"/>
    <property type="match status" value="1"/>
</dbReference>
<dbReference type="PROSITE" id="PS50304">
    <property type="entry name" value="TUDOR"/>
    <property type="match status" value="1"/>
</dbReference>
<keyword evidence="8" id="KW-0744">Spermatogenesis</keyword>
<dbReference type="InterPro" id="IPR002999">
    <property type="entry name" value="Tudor"/>
</dbReference>
<dbReference type="GO" id="GO:0005737">
    <property type="term" value="C:cytoplasm"/>
    <property type="evidence" value="ECO:0007669"/>
    <property type="project" value="UniProtKB-SubCell"/>
</dbReference>
<feature type="domain" description="HTH OST-type" evidence="11">
    <location>
        <begin position="135"/>
        <end position="210"/>
    </location>
</feature>
<reference evidence="12" key="1">
    <citation type="submission" date="2025-08" db="UniProtKB">
        <authorList>
            <consortium name="Ensembl"/>
        </authorList>
    </citation>
    <scope>IDENTIFICATION</scope>
</reference>
<dbReference type="GO" id="GO:0007283">
    <property type="term" value="P:spermatogenesis"/>
    <property type="evidence" value="ECO:0007669"/>
    <property type="project" value="UniProtKB-KW"/>
</dbReference>
<comment type="similarity">
    <text evidence="2">Belongs to the TDRD5 family.</text>
</comment>
<evidence type="ECO:0000256" key="9">
    <source>
        <dbReference type="SAM" id="MobiDB-lite"/>
    </source>
</evidence>
<evidence type="ECO:0000256" key="3">
    <source>
        <dbReference type="ARBA" id="ARBA00013420"/>
    </source>
</evidence>
<keyword evidence="6" id="KW-0677">Repeat</keyword>
<dbReference type="OMA" id="QFYIHIC"/>
<evidence type="ECO:0000259" key="11">
    <source>
        <dbReference type="PROSITE" id="PS51644"/>
    </source>
</evidence>
<dbReference type="PROSITE" id="PS51644">
    <property type="entry name" value="HTH_OST"/>
    <property type="match status" value="3"/>
</dbReference>
<evidence type="ECO:0000256" key="1">
    <source>
        <dbReference type="ARBA" id="ARBA00004496"/>
    </source>
</evidence>
<organism evidence="12 13">
    <name type="scientific">Varanus komodoensis</name>
    <name type="common">Komodo dragon</name>
    <dbReference type="NCBI Taxonomy" id="61221"/>
    <lineage>
        <taxon>Eukaryota</taxon>
        <taxon>Metazoa</taxon>
        <taxon>Chordata</taxon>
        <taxon>Craniata</taxon>
        <taxon>Vertebrata</taxon>
        <taxon>Euteleostomi</taxon>
        <taxon>Lepidosauria</taxon>
        <taxon>Squamata</taxon>
        <taxon>Bifurcata</taxon>
        <taxon>Unidentata</taxon>
        <taxon>Episquamata</taxon>
        <taxon>Toxicofera</taxon>
        <taxon>Anguimorpha</taxon>
        <taxon>Paleoanguimorpha</taxon>
        <taxon>Varanoidea</taxon>
        <taxon>Varanidae</taxon>
        <taxon>Varanus</taxon>
    </lineage>
</organism>
<evidence type="ECO:0000256" key="5">
    <source>
        <dbReference type="ARBA" id="ARBA00022490"/>
    </source>
</evidence>
<feature type="domain" description="HTH OST-type" evidence="11">
    <location>
        <begin position="257"/>
        <end position="340"/>
    </location>
</feature>
<dbReference type="InterPro" id="IPR037982">
    <property type="entry name" value="TDRD5_LOTUS_2"/>
</dbReference>
<dbReference type="InterPro" id="IPR041966">
    <property type="entry name" value="LOTUS-like"/>
</dbReference>
<dbReference type="Ensembl" id="ENSVKKT00000013264.1">
    <property type="protein sequence ID" value="ENSVKKP00000012949.1"/>
    <property type="gene ID" value="ENSVKKG00000008968.1"/>
</dbReference>
<dbReference type="PANTHER" id="PTHR22948:SF19">
    <property type="entry name" value="TUDOR DOMAIN-CONTAINING PROTEIN 5"/>
    <property type="match status" value="1"/>
</dbReference>
<keyword evidence="13" id="KW-1185">Reference proteome</keyword>
<protein>
    <recommendedName>
        <fullName evidence="3">Tudor domain-containing protein 5</fullName>
    </recommendedName>
</protein>
<feature type="domain" description="HTH OST-type" evidence="11">
    <location>
        <begin position="7"/>
        <end position="80"/>
    </location>
</feature>
<evidence type="ECO:0000256" key="7">
    <source>
        <dbReference type="ARBA" id="ARBA00022782"/>
    </source>
</evidence>
<dbReference type="GO" id="GO:0007281">
    <property type="term" value="P:germ cell development"/>
    <property type="evidence" value="ECO:0007669"/>
    <property type="project" value="InterPro"/>
</dbReference>
<proteinExistence type="inferred from homology"/>